<sequence length="397" mass="44137">MDRFCDGDASLRAHIQKHVELLDTDAAADEVLASRLLRASAGMFANAKAQQKDVTHASRRLLSRPFAAIPEIKEVQDFFLLQSGSILKTINNSNVLQGKFRDFCKGRAMNMTFKMHRFNSMSKPASRFVLEFDAVLLTAIWGSIHRACPTCKEFLQFVDEKRLVLFAMCTDVADEGMALTRLSDSENYDIAEMNLECTAFLSRLKFLFLEANVIDSPGYTRFMIEALNKNRGFLCEGTPKSVGGPGKVTAALVSECLGVMSTYVALCAKTMAAEYPKHNLVASFEPFDLSKARRSKGEDTVEMVEAGLTRLAQVFSLDKDTLMRQFYDVRPYAMHQAACYGSSSFDSWRAAFEKINARPSTRAAHPTDALLPVLVRYGCFNGCTTSGVEQLFSRMAA</sequence>
<dbReference type="OrthoDB" id="411392at2759"/>
<gene>
    <name evidence="1" type="ORF">SNEC2469_LOCUS30458</name>
</gene>
<evidence type="ECO:0000313" key="2">
    <source>
        <dbReference type="Proteomes" id="UP000601435"/>
    </source>
</evidence>
<reference evidence="1" key="1">
    <citation type="submission" date="2021-02" db="EMBL/GenBank/DDBJ databases">
        <authorList>
            <person name="Dougan E. K."/>
            <person name="Rhodes N."/>
            <person name="Thang M."/>
            <person name="Chan C."/>
        </authorList>
    </citation>
    <scope>NUCLEOTIDE SEQUENCE</scope>
</reference>
<protein>
    <submittedName>
        <fullName evidence="1">Uncharacterized protein</fullName>
    </submittedName>
</protein>
<proteinExistence type="predicted"/>
<organism evidence="1 2">
    <name type="scientific">Symbiodinium necroappetens</name>
    <dbReference type="NCBI Taxonomy" id="1628268"/>
    <lineage>
        <taxon>Eukaryota</taxon>
        <taxon>Sar</taxon>
        <taxon>Alveolata</taxon>
        <taxon>Dinophyceae</taxon>
        <taxon>Suessiales</taxon>
        <taxon>Symbiodiniaceae</taxon>
        <taxon>Symbiodinium</taxon>
    </lineage>
</organism>
<keyword evidence="2" id="KW-1185">Reference proteome</keyword>
<comment type="caution">
    <text evidence="1">The sequence shown here is derived from an EMBL/GenBank/DDBJ whole genome shotgun (WGS) entry which is preliminary data.</text>
</comment>
<dbReference type="AlphaFoldDB" id="A0A813BHR2"/>
<dbReference type="Proteomes" id="UP000601435">
    <property type="component" value="Unassembled WGS sequence"/>
</dbReference>
<dbReference type="EMBL" id="CAJNJA010071198">
    <property type="protein sequence ID" value="CAE7903135.1"/>
    <property type="molecule type" value="Genomic_DNA"/>
</dbReference>
<name>A0A813BHR2_9DINO</name>
<accession>A0A813BHR2</accession>
<feature type="non-terminal residue" evidence="1">
    <location>
        <position position="397"/>
    </location>
</feature>
<evidence type="ECO:0000313" key="1">
    <source>
        <dbReference type="EMBL" id="CAE7903135.1"/>
    </source>
</evidence>